<organism evidence="3">
    <name type="scientific">Streptomyces sp. NBC_01401</name>
    <dbReference type="NCBI Taxonomy" id="2903854"/>
    <lineage>
        <taxon>Bacteria</taxon>
        <taxon>Bacillati</taxon>
        <taxon>Actinomycetota</taxon>
        <taxon>Actinomycetes</taxon>
        <taxon>Kitasatosporales</taxon>
        <taxon>Streptomycetaceae</taxon>
        <taxon>Streptomyces</taxon>
    </lineage>
</organism>
<dbReference type="InterPro" id="IPR007278">
    <property type="entry name" value="DUF397"/>
</dbReference>
<evidence type="ECO:0000259" key="2">
    <source>
        <dbReference type="Pfam" id="PF04149"/>
    </source>
</evidence>
<dbReference type="Pfam" id="PF04149">
    <property type="entry name" value="DUF397"/>
    <property type="match status" value="1"/>
</dbReference>
<feature type="domain" description="DUF397" evidence="2">
    <location>
        <begin position="8"/>
        <end position="60"/>
    </location>
</feature>
<accession>A0AAU3GYZ5</accession>
<evidence type="ECO:0000313" key="3">
    <source>
        <dbReference type="EMBL" id="WTY96966.1"/>
    </source>
</evidence>
<dbReference type="AlphaFoldDB" id="A0AAU3GYZ5"/>
<feature type="region of interest" description="Disordered" evidence="1">
    <location>
        <begin position="18"/>
        <end position="41"/>
    </location>
</feature>
<protein>
    <submittedName>
        <fullName evidence="3">DUF397 domain-containing protein</fullName>
    </submittedName>
</protein>
<proteinExistence type="predicted"/>
<gene>
    <name evidence="3" type="ORF">OG626_19685</name>
</gene>
<sequence length="72" mass="8369">MNDEPGYRWHKSTYSGETNGCLEIRTPPQRGRTRIRDSKDRFRPPLICTTESWMSFVRSVSAQEWPQGPAGR</sequence>
<reference evidence="3" key="1">
    <citation type="submission" date="2022-10" db="EMBL/GenBank/DDBJ databases">
        <title>The complete genomes of actinobacterial strains from the NBC collection.</title>
        <authorList>
            <person name="Joergensen T.S."/>
            <person name="Alvarez Arevalo M."/>
            <person name="Sterndorff E.B."/>
            <person name="Faurdal D."/>
            <person name="Vuksanovic O."/>
            <person name="Mourched A.-S."/>
            <person name="Charusanti P."/>
            <person name="Shaw S."/>
            <person name="Blin K."/>
            <person name="Weber T."/>
        </authorList>
    </citation>
    <scope>NUCLEOTIDE SEQUENCE</scope>
    <source>
        <strain evidence="3">NBC_01401</strain>
    </source>
</reference>
<dbReference type="EMBL" id="CP109535">
    <property type="protein sequence ID" value="WTY96966.1"/>
    <property type="molecule type" value="Genomic_DNA"/>
</dbReference>
<name>A0AAU3GYZ5_9ACTN</name>
<evidence type="ECO:0000256" key="1">
    <source>
        <dbReference type="SAM" id="MobiDB-lite"/>
    </source>
</evidence>